<sequence>RLKNDCERENQHRATQGILINVDCGGELAIGKLLQNQHLGTQRCLACFGQL</sequence>
<gene>
    <name evidence="1" type="primary">ORF18062</name>
</gene>
<organism evidence="1">
    <name type="scientific">Arion vulgaris</name>
    <dbReference type="NCBI Taxonomy" id="1028688"/>
    <lineage>
        <taxon>Eukaryota</taxon>
        <taxon>Metazoa</taxon>
        <taxon>Spiralia</taxon>
        <taxon>Lophotrochozoa</taxon>
        <taxon>Mollusca</taxon>
        <taxon>Gastropoda</taxon>
        <taxon>Heterobranchia</taxon>
        <taxon>Euthyneura</taxon>
        <taxon>Panpulmonata</taxon>
        <taxon>Eupulmonata</taxon>
        <taxon>Stylommatophora</taxon>
        <taxon>Helicina</taxon>
        <taxon>Arionoidea</taxon>
        <taxon>Arionidae</taxon>
        <taxon>Arion</taxon>
    </lineage>
</organism>
<proteinExistence type="predicted"/>
<dbReference type="EMBL" id="HACG01005934">
    <property type="protein sequence ID" value="CEK52799.1"/>
    <property type="molecule type" value="Transcribed_RNA"/>
</dbReference>
<evidence type="ECO:0000313" key="1">
    <source>
        <dbReference type="EMBL" id="CEK52799.1"/>
    </source>
</evidence>
<protein>
    <submittedName>
        <fullName evidence="1">Uncharacterized protein</fullName>
    </submittedName>
</protein>
<accession>A0A0B6Y9D5</accession>
<dbReference type="AlphaFoldDB" id="A0A0B6Y9D5"/>
<feature type="non-terminal residue" evidence="1">
    <location>
        <position position="1"/>
    </location>
</feature>
<reference evidence="1" key="1">
    <citation type="submission" date="2014-12" db="EMBL/GenBank/DDBJ databases">
        <title>Insight into the proteome of Arion vulgaris.</title>
        <authorList>
            <person name="Aradska J."/>
            <person name="Bulat T."/>
            <person name="Smidak R."/>
            <person name="Sarate P."/>
            <person name="Gangsoo J."/>
            <person name="Sialana F."/>
            <person name="Bilban M."/>
            <person name="Lubec G."/>
        </authorList>
    </citation>
    <scope>NUCLEOTIDE SEQUENCE</scope>
    <source>
        <tissue evidence="1">Skin</tissue>
    </source>
</reference>
<name>A0A0B6Y9D5_9EUPU</name>